<name>A0A1F7JU86_9BACT</name>
<feature type="non-terminal residue" evidence="1">
    <location>
        <position position="1"/>
    </location>
</feature>
<proteinExistence type="predicted"/>
<evidence type="ECO:0000313" key="1">
    <source>
        <dbReference type="EMBL" id="OGK59150.1"/>
    </source>
</evidence>
<protein>
    <submittedName>
        <fullName evidence="1">Uncharacterized protein</fullName>
    </submittedName>
</protein>
<dbReference type="AlphaFoldDB" id="A0A1F7JU86"/>
<reference evidence="1 2" key="1">
    <citation type="journal article" date="2016" name="Nat. Commun.">
        <title>Thousands of microbial genomes shed light on interconnected biogeochemical processes in an aquifer system.</title>
        <authorList>
            <person name="Anantharaman K."/>
            <person name="Brown C.T."/>
            <person name="Hug L.A."/>
            <person name="Sharon I."/>
            <person name="Castelle C.J."/>
            <person name="Probst A.J."/>
            <person name="Thomas B.C."/>
            <person name="Singh A."/>
            <person name="Wilkins M.J."/>
            <person name="Karaoz U."/>
            <person name="Brodie E.L."/>
            <person name="Williams K.H."/>
            <person name="Hubbard S.S."/>
            <person name="Banfield J.F."/>
        </authorList>
    </citation>
    <scope>NUCLEOTIDE SEQUENCE [LARGE SCALE GENOMIC DNA]</scope>
</reference>
<dbReference type="Proteomes" id="UP000176269">
    <property type="component" value="Unassembled WGS sequence"/>
</dbReference>
<dbReference type="EMBL" id="MGBC01000050">
    <property type="protein sequence ID" value="OGK59150.1"/>
    <property type="molecule type" value="Genomic_DNA"/>
</dbReference>
<accession>A0A1F7JU86</accession>
<gene>
    <name evidence="1" type="ORF">A3I56_00225</name>
</gene>
<feature type="non-terminal residue" evidence="1">
    <location>
        <position position="506"/>
    </location>
</feature>
<comment type="caution">
    <text evidence="1">The sequence shown here is derived from an EMBL/GenBank/DDBJ whole genome shotgun (WGS) entry which is preliminary data.</text>
</comment>
<evidence type="ECO:0000313" key="2">
    <source>
        <dbReference type="Proteomes" id="UP000176269"/>
    </source>
</evidence>
<organism evidence="1 2">
    <name type="scientific">Candidatus Roizmanbacteria bacterium RIFCSPLOWO2_02_FULL_43_10</name>
    <dbReference type="NCBI Taxonomy" id="1802078"/>
    <lineage>
        <taxon>Bacteria</taxon>
        <taxon>Candidatus Roizmaniibacteriota</taxon>
    </lineage>
</organism>
<sequence>FQGYKKPDNPQYLDYSLYQNTLFKLDKKPTKQSNGWYDLKEIFDSLNICNLVQQNEVAEVWLWEAGKGGWDEYDLNGPEYRRNGNDYQWNANMPNCGKHLATMIFNYNASQANALHSFTHRIEGQLGSYFRCLFDNNKCIEMERSTATSFNRRPSQINNFISGCGTVHHPANVIKRPEDTDDAGLQHNRDYMYNSMEKVLSYCEDWSGDPTKSKPKEVNCETWGTCNSDYPDNQESTGYYVWWMQNMPGYNNNLKDASGKAMPNWLAYLYGYPLPDSSSSPAGKSCSIKFSGLLYECKDQSCKESLPLRVDLPAHQNSAWALKDSIIATNGATFTYNSEKDNTTASYQRSQAARTRANSLRVASCWQTEGAPGLVAVREQVRKAQTFRAAKGILKSIILSGGVSGTGTATLTLKEEQDLSRTDQVANLAQVSITGGSTFDFPSDIILDPQKTYVMILSFTGDGQFDWYYSSEGKCTSYGTSLSYDAAKNVWIRDAVSFQYIIGEDV</sequence>